<comment type="caution">
    <text evidence="2">The sequence shown here is derived from an EMBL/GenBank/DDBJ whole genome shotgun (WGS) entry which is preliminary data.</text>
</comment>
<reference evidence="2 3" key="1">
    <citation type="journal article" date="2024" name="Nat. Commun.">
        <title>Phylogenomics reveals the evolutionary origins of lichenization in chlorophyte algae.</title>
        <authorList>
            <person name="Puginier C."/>
            <person name="Libourel C."/>
            <person name="Otte J."/>
            <person name="Skaloud P."/>
            <person name="Haon M."/>
            <person name="Grisel S."/>
            <person name="Petersen M."/>
            <person name="Berrin J.G."/>
            <person name="Delaux P.M."/>
            <person name="Dal Grande F."/>
            <person name="Keller J."/>
        </authorList>
    </citation>
    <scope>NUCLEOTIDE SEQUENCE [LARGE SCALE GENOMIC DNA]</scope>
    <source>
        <strain evidence="2 3">SAG 2036</strain>
    </source>
</reference>
<proteinExistence type="inferred from homology"/>
<dbReference type="Gene3D" id="3.40.50.150">
    <property type="entry name" value="Vaccinia Virus protein VP39"/>
    <property type="match status" value="1"/>
</dbReference>
<dbReference type="FunFam" id="3.40.50.150:FF:000554">
    <property type="entry name" value="Cation-transporting ATPase"/>
    <property type="match status" value="1"/>
</dbReference>
<protein>
    <recommendedName>
        <fullName evidence="4">Cyclopropane-fatty-acyl-phospholipid synthase</fullName>
    </recommendedName>
</protein>
<dbReference type="EMBL" id="JALJOQ010000038">
    <property type="protein sequence ID" value="KAK9806412.1"/>
    <property type="molecule type" value="Genomic_DNA"/>
</dbReference>
<evidence type="ECO:0000256" key="1">
    <source>
        <dbReference type="ARBA" id="ARBA00010815"/>
    </source>
</evidence>
<comment type="similarity">
    <text evidence="1">Belongs to the CFA/CMAS family.</text>
</comment>
<dbReference type="AlphaFoldDB" id="A0AAW1PE96"/>
<dbReference type="InterPro" id="IPR029063">
    <property type="entry name" value="SAM-dependent_MTases_sf"/>
</dbReference>
<evidence type="ECO:0000313" key="2">
    <source>
        <dbReference type="EMBL" id="KAK9806412.1"/>
    </source>
</evidence>
<dbReference type="Proteomes" id="UP001465755">
    <property type="component" value="Unassembled WGS sequence"/>
</dbReference>
<dbReference type="SUPFAM" id="SSF53335">
    <property type="entry name" value="S-adenosyl-L-methionine-dependent methyltransferases"/>
    <property type="match status" value="1"/>
</dbReference>
<dbReference type="PANTHER" id="PTHR43832">
    <property type="match status" value="1"/>
</dbReference>
<dbReference type="Pfam" id="PF02353">
    <property type="entry name" value="CMAS"/>
    <property type="match status" value="1"/>
</dbReference>
<organism evidence="2 3">
    <name type="scientific">Symbiochloris irregularis</name>
    <dbReference type="NCBI Taxonomy" id="706552"/>
    <lineage>
        <taxon>Eukaryota</taxon>
        <taxon>Viridiplantae</taxon>
        <taxon>Chlorophyta</taxon>
        <taxon>core chlorophytes</taxon>
        <taxon>Trebouxiophyceae</taxon>
        <taxon>Trebouxiales</taxon>
        <taxon>Trebouxiaceae</taxon>
        <taxon>Symbiochloris</taxon>
    </lineage>
</organism>
<evidence type="ECO:0008006" key="4">
    <source>
        <dbReference type="Google" id="ProtNLM"/>
    </source>
</evidence>
<dbReference type="PANTHER" id="PTHR43832:SF1">
    <property type="entry name" value="S-ADENOSYL-L-METHIONINE-DEPENDENT METHYLTRANSFERASES SUPERFAMILY PROTEIN"/>
    <property type="match status" value="1"/>
</dbReference>
<dbReference type="CDD" id="cd02440">
    <property type="entry name" value="AdoMet_MTases"/>
    <property type="match status" value="1"/>
</dbReference>
<keyword evidence="3" id="KW-1185">Reference proteome</keyword>
<gene>
    <name evidence="2" type="ORF">WJX73_003375</name>
</gene>
<name>A0AAW1PE96_9CHLO</name>
<accession>A0AAW1PE96</accession>
<sequence>MSVVERDLVSDVVIRAGIRSMLAGRLRQENSGDQEQYWEKANAFVEELRRSPVAINTADANEQHYEVPTEYFLLCLGRHLKYSCCLYPGLDSKLPLGEAEKAMLDLTCERAGLQNGQTVLELGCGWGSVSLYMASQYPNSQITAVSNSKTQREFIQGQCKQRGIRNLEIITADVANFEAPGKYDRVVSVEMFEHMKNYKELLRRISTWLKPNGRLFVHMFCHKLHPYHFEDKGESDWMTRYFFSGGTMVSAGLLYHFQDDLALDRSWWVNGRHYSLTLEAWLKRMDAHRREIMPIMEGTYGKENGLKWWVYWRLFYLACSELFNYSQGNEWGVGHYVFIKSR</sequence>
<evidence type="ECO:0000313" key="3">
    <source>
        <dbReference type="Proteomes" id="UP001465755"/>
    </source>
</evidence>